<dbReference type="Proteomes" id="UP000092583">
    <property type="component" value="Unassembled WGS sequence"/>
</dbReference>
<feature type="compositionally biased region" description="Basic and acidic residues" evidence="5">
    <location>
        <begin position="103"/>
        <end position="114"/>
    </location>
</feature>
<evidence type="ECO:0000256" key="1">
    <source>
        <dbReference type="ARBA" id="ARBA00009451"/>
    </source>
</evidence>
<reference evidence="7" key="2">
    <citation type="submission" date="2013-12" db="EMBL/GenBank/DDBJ databases">
        <title>Evolution of pathogenesis and genome organization in the Tremellales.</title>
        <authorList>
            <person name="Cuomo C."/>
            <person name="Litvintseva A."/>
            <person name="Heitman J."/>
            <person name="Chen Y."/>
            <person name="Sun S."/>
            <person name="Springer D."/>
            <person name="Dromer F."/>
            <person name="Young S."/>
            <person name="Zeng Q."/>
            <person name="Chapman S."/>
            <person name="Gujja S."/>
            <person name="Saif S."/>
            <person name="Birren B."/>
        </authorList>
    </citation>
    <scope>NUCLEOTIDE SEQUENCE [LARGE SCALE GENOMIC DNA]</scope>
    <source>
        <strain evidence="7">CBS 10435</strain>
    </source>
</reference>
<evidence type="ECO:0000313" key="6">
    <source>
        <dbReference type="EMBL" id="OCF57363.1"/>
    </source>
</evidence>
<protein>
    <submittedName>
        <fullName evidence="6">50S small subunit ribosomal protein L22</fullName>
    </submittedName>
</protein>
<dbReference type="Pfam" id="PF00237">
    <property type="entry name" value="Ribosomal_L22"/>
    <property type="match status" value="1"/>
</dbReference>
<dbReference type="EMBL" id="KI669463">
    <property type="protein sequence ID" value="OCF57363.1"/>
    <property type="molecule type" value="Genomic_DNA"/>
</dbReference>
<sequence>MARPLRSIFTVAQTSIAGPSSLRPLNPSLKVASPYQNQVRTAFNLSGWDRFLPKLPRWTEDEKEKESTANASQGQAEEGGVKMVEDKGVATSEEGSTGGLFDEYSKDKEEDGTGKKRRKRGDVPWTEHKYSSALHKISHRKLNDLSRQISNLPVDEAIVQMQFSEKRASSWIKSTLALSRDHAMDKGLDRSKLVVAETWVSKGPKIARLDIKGRGKYGIKHHPSSKIHVVLREGKTHEEKLQDKFIKDLRKVRSAGMVREDGKIRRKVVSGWTW</sequence>
<evidence type="ECO:0000256" key="2">
    <source>
        <dbReference type="ARBA" id="ARBA00022980"/>
    </source>
</evidence>
<dbReference type="PANTHER" id="PTHR13501">
    <property type="entry name" value="CHLOROPLAST 50S RIBOSOMAL PROTEIN L22-RELATED"/>
    <property type="match status" value="1"/>
</dbReference>
<organism evidence="6 7">
    <name type="scientific">Kwoniella mangroviensis CBS 10435</name>
    <dbReference type="NCBI Taxonomy" id="1331196"/>
    <lineage>
        <taxon>Eukaryota</taxon>
        <taxon>Fungi</taxon>
        <taxon>Dikarya</taxon>
        <taxon>Basidiomycota</taxon>
        <taxon>Agaricomycotina</taxon>
        <taxon>Tremellomycetes</taxon>
        <taxon>Tremellales</taxon>
        <taxon>Cryptococcaceae</taxon>
        <taxon>Kwoniella</taxon>
    </lineage>
</organism>
<keyword evidence="3 4" id="KW-0687">Ribonucleoprotein</keyword>
<feature type="region of interest" description="Disordered" evidence="5">
    <location>
        <begin position="59"/>
        <end position="124"/>
    </location>
</feature>
<dbReference type="PANTHER" id="PTHR13501:SF8">
    <property type="entry name" value="LARGE RIBOSOMAL SUBUNIT PROTEIN UL22M"/>
    <property type="match status" value="1"/>
</dbReference>
<proteinExistence type="inferred from homology"/>
<dbReference type="SUPFAM" id="SSF54843">
    <property type="entry name" value="Ribosomal protein L22"/>
    <property type="match status" value="1"/>
</dbReference>
<gene>
    <name evidence="6" type="ORF">L486_04820</name>
</gene>
<evidence type="ECO:0000256" key="3">
    <source>
        <dbReference type="ARBA" id="ARBA00023274"/>
    </source>
</evidence>
<dbReference type="InterPro" id="IPR001063">
    <property type="entry name" value="Ribosomal_uL22"/>
</dbReference>
<evidence type="ECO:0000256" key="5">
    <source>
        <dbReference type="SAM" id="MobiDB-lite"/>
    </source>
</evidence>
<name>A0A1B9IP88_9TREE</name>
<evidence type="ECO:0000256" key="4">
    <source>
        <dbReference type="RuleBase" id="RU004005"/>
    </source>
</evidence>
<comment type="similarity">
    <text evidence="1 4">Belongs to the universal ribosomal protein uL22 family.</text>
</comment>
<keyword evidence="7" id="KW-1185">Reference proteome</keyword>
<dbReference type="InterPro" id="IPR036394">
    <property type="entry name" value="Ribosomal_uL22_sf"/>
</dbReference>
<dbReference type="AlphaFoldDB" id="A0A1B9IP88"/>
<feature type="compositionally biased region" description="Basic and acidic residues" evidence="5">
    <location>
        <begin position="79"/>
        <end position="88"/>
    </location>
</feature>
<evidence type="ECO:0000313" key="7">
    <source>
        <dbReference type="Proteomes" id="UP000092583"/>
    </source>
</evidence>
<reference evidence="6 7" key="1">
    <citation type="submission" date="2013-07" db="EMBL/GenBank/DDBJ databases">
        <title>The Genome Sequence of Kwoniella mangroviensis CBS10435.</title>
        <authorList>
            <consortium name="The Broad Institute Genome Sequencing Platform"/>
            <person name="Cuomo C."/>
            <person name="Litvintseva A."/>
            <person name="Chen Y."/>
            <person name="Heitman J."/>
            <person name="Sun S."/>
            <person name="Springer D."/>
            <person name="Dromer F."/>
            <person name="Young S.K."/>
            <person name="Zeng Q."/>
            <person name="Gargeya S."/>
            <person name="Fitzgerald M."/>
            <person name="Abouelleil A."/>
            <person name="Alvarado L."/>
            <person name="Berlin A.M."/>
            <person name="Chapman S.B."/>
            <person name="Dewar J."/>
            <person name="Goldberg J."/>
            <person name="Griggs A."/>
            <person name="Gujja S."/>
            <person name="Hansen M."/>
            <person name="Howarth C."/>
            <person name="Imamovic A."/>
            <person name="Larimer J."/>
            <person name="McCowan C."/>
            <person name="Murphy C."/>
            <person name="Pearson M."/>
            <person name="Priest M."/>
            <person name="Roberts A."/>
            <person name="Saif S."/>
            <person name="Shea T."/>
            <person name="Sykes S."/>
            <person name="Wortman J."/>
            <person name="Nusbaum C."/>
            <person name="Birren B."/>
        </authorList>
    </citation>
    <scope>NUCLEOTIDE SEQUENCE [LARGE SCALE GENOMIC DNA]</scope>
    <source>
        <strain evidence="6 7">CBS 10435</strain>
    </source>
</reference>
<dbReference type="GO" id="GO:0003735">
    <property type="term" value="F:structural constituent of ribosome"/>
    <property type="evidence" value="ECO:0007669"/>
    <property type="project" value="InterPro"/>
</dbReference>
<keyword evidence="2 4" id="KW-0689">Ribosomal protein</keyword>
<dbReference type="GO" id="GO:0006412">
    <property type="term" value="P:translation"/>
    <property type="evidence" value="ECO:0007669"/>
    <property type="project" value="InterPro"/>
</dbReference>
<dbReference type="GO" id="GO:0005762">
    <property type="term" value="C:mitochondrial large ribosomal subunit"/>
    <property type="evidence" value="ECO:0007669"/>
    <property type="project" value="TreeGrafter"/>
</dbReference>
<dbReference type="OrthoDB" id="416470at2759"/>
<accession>A0A1B9IP88</accession>
<dbReference type="InterPro" id="IPR047867">
    <property type="entry name" value="Ribosomal_uL22_bac/org-type"/>
</dbReference>
<dbReference type="Gene3D" id="3.90.470.10">
    <property type="entry name" value="Ribosomal protein L22/L17"/>
    <property type="match status" value="1"/>
</dbReference>
<dbReference type="STRING" id="1331196.A0A1B9IP88"/>